<dbReference type="Pfam" id="PF01687">
    <property type="entry name" value="Flavokinase"/>
    <property type="match status" value="1"/>
</dbReference>
<evidence type="ECO:0000256" key="4">
    <source>
        <dbReference type="ARBA" id="ARBA00022643"/>
    </source>
</evidence>
<feature type="domain" description="Riboflavin kinase" evidence="9">
    <location>
        <begin position="4"/>
        <end position="121"/>
    </location>
</feature>
<keyword evidence="4" id="KW-0288">FMN</keyword>
<evidence type="ECO:0000313" key="10">
    <source>
        <dbReference type="EMBL" id="KAK7812807.1"/>
    </source>
</evidence>
<dbReference type="GO" id="GO:0008531">
    <property type="term" value="F:riboflavin kinase activity"/>
    <property type="evidence" value="ECO:0007669"/>
    <property type="project" value="UniProtKB-EC"/>
</dbReference>
<dbReference type="SMART" id="SM00904">
    <property type="entry name" value="Flavokinase"/>
    <property type="match status" value="1"/>
</dbReference>
<dbReference type="Gene3D" id="2.40.30.30">
    <property type="entry name" value="Riboflavin kinase-like"/>
    <property type="match status" value="1"/>
</dbReference>
<evidence type="ECO:0000256" key="5">
    <source>
        <dbReference type="ARBA" id="ARBA00022679"/>
    </source>
</evidence>
<keyword evidence="6" id="KW-0547">Nucleotide-binding</keyword>
<evidence type="ECO:0000256" key="2">
    <source>
        <dbReference type="ARBA" id="ARBA00012105"/>
    </source>
</evidence>
<dbReference type="InterPro" id="IPR023465">
    <property type="entry name" value="Riboflavin_kinase_dom_sf"/>
</dbReference>
<dbReference type="EC" id="2.7.1.26" evidence="2"/>
<dbReference type="EMBL" id="JBBHLL010000144">
    <property type="protein sequence ID" value="KAK7812807.1"/>
    <property type="molecule type" value="Genomic_DNA"/>
</dbReference>
<gene>
    <name evidence="10" type="ORF">U0070_019833</name>
</gene>
<organism evidence="10 11">
    <name type="scientific">Myodes glareolus</name>
    <name type="common">Bank vole</name>
    <name type="synonym">Clethrionomys glareolus</name>
    <dbReference type="NCBI Taxonomy" id="447135"/>
    <lineage>
        <taxon>Eukaryota</taxon>
        <taxon>Metazoa</taxon>
        <taxon>Chordata</taxon>
        <taxon>Craniata</taxon>
        <taxon>Vertebrata</taxon>
        <taxon>Euteleostomi</taxon>
        <taxon>Mammalia</taxon>
        <taxon>Eutheria</taxon>
        <taxon>Euarchontoglires</taxon>
        <taxon>Glires</taxon>
        <taxon>Rodentia</taxon>
        <taxon>Myomorpha</taxon>
        <taxon>Muroidea</taxon>
        <taxon>Cricetidae</taxon>
        <taxon>Arvicolinae</taxon>
        <taxon>Myodes</taxon>
    </lineage>
</organism>
<dbReference type="AlphaFoldDB" id="A0AAW0IEV8"/>
<evidence type="ECO:0000256" key="8">
    <source>
        <dbReference type="SAM" id="SignalP"/>
    </source>
</evidence>
<evidence type="ECO:0000256" key="1">
    <source>
        <dbReference type="ARBA" id="ARBA00005201"/>
    </source>
</evidence>
<dbReference type="GO" id="GO:0009231">
    <property type="term" value="P:riboflavin biosynthetic process"/>
    <property type="evidence" value="ECO:0007669"/>
    <property type="project" value="InterPro"/>
</dbReference>
<accession>A0AAW0IEV8</accession>
<evidence type="ECO:0000313" key="11">
    <source>
        <dbReference type="Proteomes" id="UP001488838"/>
    </source>
</evidence>
<proteinExistence type="predicted"/>
<dbReference type="GO" id="GO:0009398">
    <property type="term" value="P:FMN biosynthetic process"/>
    <property type="evidence" value="ECO:0007669"/>
    <property type="project" value="TreeGrafter"/>
</dbReference>
<reference evidence="10 11" key="1">
    <citation type="journal article" date="2023" name="bioRxiv">
        <title>Conserved and derived expression patterns and positive selection on dental genes reveal complex evolutionary context of ever-growing rodent molars.</title>
        <authorList>
            <person name="Calamari Z.T."/>
            <person name="Song A."/>
            <person name="Cohen E."/>
            <person name="Akter M."/>
            <person name="Roy R.D."/>
            <person name="Hallikas O."/>
            <person name="Christensen M.M."/>
            <person name="Li P."/>
            <person name="Marangoni P."/>
            <person name="Jernvall J."/>
            <person name="Klein O.D."/>
        </authorList>
    </citation>
    <scope>NUCLEOTIDE SEQUENCE [LARGE SCALE GENOMIC DNA]</scope>
    <source>
        <strain evidence="10">V071</strain>
    </source>
</reference>
<dbReference type="SUPFAM" id="SSF82114">
    <property type="entry name" value="Riboflavin kinase-like"/>
    <property type="match status" value="1"/>
</dbReference>
<sequence length="123" mass="13657">MRSLLFFCLGQVVHGFGRGSKQLDIPTANFPEQVLDSLPADISTGIYSGWASVRSGAIHKMVSIGWNPYYKNVTKSMEIHIIHTFKEDFHGEILNVAIVGYLISEKNFDSLESLISAIQEAVI</sequence>
<evidence type="ECO:0000256" key="6">
    <source>
        <dbReference type="ARBA" id="ARBA00022741"/>
    </source>
</evidence>
<keyword evidence="8" id="KW-0732">Signal</keyword>
<dbReference type="InterPro" id="IPR023468">
    <property type="entry name" value="Riboflavin_kinase"/>
</dbReference>
<feature type="chain" id="PRO_5043911866" description="riboflavin kinase" evidence="8">
    <location>
        <begin position="16"/>
        <end position="123"/>
    </location>
</feature>
<comment type="caution">
    <text evidence="10">The sequence shown here is derived from an EMBL/GenBank/DDBJ whole genome shotgun (WGS) entry which is preliminary data.</text>
</comment>
<keyword evidence="3" id="KW-0285">Flavoprotein</keyword>
<keyword evidence="7" id="KW-0067">ATP-binding</keyword>
<evidence type="ECO:0000256" key="3">
    <source>
        <dbReference type="ARBA" id="ARBA00022630"/>
    </source>
</evidence>
<dbReference type="GO" id="GO:0005739">
    <property type="term" value="C:mitochondrion"/>
    <property type="evidence" value="ECO:0007669"/>
    <property type="project" value="TreeGrafter"/>
</dbReference>
<dbReference type="PANTHER" id="PTHR22749">
    <property type="entry name" value="RIBOFLAVIN KINASE/FMN ADENYLYLTRANSFERASE"/>
    <property type="match status" value="1"/>
</dbReference>
<dbReference type="GO" id="GO:0005524">
    <property type="term" value="F:ATP binding"/>
    <property type="evidence" value="ECO:0007669"/>
    <property type="project" value="UniProtKB-KW"/>
</dbReference>
<evidence type="ECO:0000256" key="7">
    <source>
        <dbReference type="ARBA" id="ARBA00022840"/>
    </source>
</evidence>
<protein>
    <recommendedName>
        <fullName evidence="2">riboflavin kinase</fullName>
        <ecNumber evidence="2">2.7.1.26</ecNumber>
    </recommendedName>
</protein>
<dbReference type="Proteomes" id="UP001488838">
    <property type="component" value="Unassembled WGS sequence"/>
</dbReference>
<feature type="signal peptide" evidence="8">
    <location>
        <begin position="1"/>
        <end position="15"/>
    </location>
</feature>
<dbReference type="InterPro" id="IPR015865">
    <property type="entry name" value="Riboflavin_kinase_bac/euk"/>
</dbReference>
<dbReference type="PANTHER" id="PTHR22749:SF6">
    <property type="entry name" value="RIBOFLAVIN KINASE"/>
    <property type="match status" value="1"/>
</dbReference>
<name>A0AAW0IEV8_MYOGA</name>
<evidence type="ECO:0000259" key="9">
    <source>
        <dbReference type="SMART" id="SM00904"/>
    </source>
</evidence>
<comment type="pathway">
    <text evidence="1">Cofactor biosynthesis; FMN biosynthesis; FMN from riboflavin (ATP route): step 1/1.</text>
</comment>
<keyword evidence="11" id="KW-1185">Reference proteome</keyword>
<keyword evidence="5" id="KW-0808">Transferase</keyword>